<dbReference type="CDD" id="cd08204">
    <property type="entry name" value="ArfGap"/>
    <property type="match status" value="1"/>
</dbReference>
<feature type="region of interest" description="Disordered" evidence="6">
    <location>
        <begin position="119"/>
        <end position="196"/>
    </location>
</feature>
<dbReference type="InterPro" id="IPR038508">
    <property type="entry name" value="ArfGAP_dom_sf"/>
</dbReference>
<dbReference type="InterPro" id="IPR044520">
    <property type="entry name" value="ARF_GAP_AGD5/15"/>
</dbReference>
<evidence type="ECO:0000313" key="8">
    <source>
        <dbReference type="EMBL" id="KAJ5075415.1"/>
    </source>
</evidence>
<protein>
    <submittedName>
        <fullName evidence="8">Adp-ribosylation factor gtpase-activating protein</fullName>
    </submittedName>
</protein>
<feature type="compositionally biased region" description="Basic residues" evidence="6">
    <location>
        <begin position="119"/>
        <end position="137"/>
    </location>
</feature>
<dbReference type="Gene3D" id="1.10.220.150">
    <property type="entry name" value="Arf GTPase activating protein"/>
    <property type="match status" value="1"/>
</dbReference>
<dbReference type="EMBL" id="JAPDFW010000065">
    <property type="protein sequence ID" value="KAJ5075415.1"/>
    <property type="molecule type" value="Genomic_DNA"/>
</dbReference>
<dbReference type="InterPro" id="IPR001164">
    <property type="entry name" value="ArfGAP_dom"/>
</dbReference>
<dbReference type="Proteomes" id="UP001149090">
    <property type="component" value="Unassembled WGS sequence"/>
</dbReference>
<proteinExistence type="predicted"/>
<dbReference type="AlphaFoldDB" id="A0A9Q0LMT8"/>
<evidence type="ECO:0000256" key="5">
    <source>
        <dbReference type="PROSITE-ProRule" id="PRU00288"/>
    </source>
</evidence>
<dbReference type="InterPro" id="IPR037278">
    <property type="entry name" value="ARFGAP/RecO"/>
</dbReference>
<dbReference type="OMA" id="PHKEAME"/>
<dbReference type="GO" id="GO:0005096">
    <property type="term" value="F:GTPase activator activity"/>
    <property type="evidence" value="ECO:0007669"/>
    <property type="project" value="UniProtKB-KW"/>
</dbReference>
<keyword evidence="4" id="KW-0862">Zinc</keyword>
<dbReference type="Pfam" id="PF01412">
    <property type="entry name" value="ArfGap"/>
    <property type="match status" value="1"/>
</dbReference>
<evidence type="ECO:0000256" key="3">
    <source>
        <dbReference type="ARBA" id="ARBA00022771"/>
    </source>
</evidence>
<dbReference type="PANTHER" id="PTHR46419">
    <property type="entry name" value="ADP-RIBOSYLATION FACTOR GTPASE-ACTIVATING PROTEIN AGD5"/>
    <property type="match status" value="1"/>
</dbReference>
<feature type="region of interest" description="Disordered" evidence="6">
    <location>
        <begin position="209"/>
        <end position="228"/>
    </location>
</feature>
<dbReference type="GO" id="GO:0008270">
    <property type="term" value="F:zinc ion binding"/>
    <property type="evidence" value="ECO:0007669"/>
    <property type="project" value="UniProtKB-KW"/>
</dbReference>
<sequence>MSKPDSKELEALLKLPENRYCADCKTPGPRWASVNLGIFVCINCSGIHRAMGVHISQVRSVTLDTWTREQYDTAKSIGNEKANEYWEAKLPSGFKRPNSSDMFSLEKFIRDKYERKLYIQKKKKNRPKKKIHTRKSPSKVSDSKKSQKPKKKIVLKKPVSNQETNDKIQNQKETLVNFKDNSQERSNSTQPNNTFNLMNEFTDLSMNHAQRRSEPNISQLKSQQNSMQNNADSLILLEPTQPTFGVNQQNNQKKNLILSMFDSPNKFPTTQPIMNQQSANRVTRSKKKNQSKSKTKTKKNLNQGIGFGNGNIDFQNSGFNSGFGNSNQGFNSGFGFNNSFGNQSNNFGGNFGGNSGFNSGFNSGYNTSFANNNSNFTSNNTSAFDDIAFGNNSFGNNMVNSSNYFNNSNKTKNSDLLL</sequence>
<keyword evidence="9" id="KW-1185">Reference proteome</keyword>
<keyword evidence="1" id="KW-0343">GTPase activation</keyword>
<comment type="caution">
    <text evidence="8">The sequence shown here is derived from an EMBL/GenBank/DDBJ whole genome shotgun (WGS) entry which is preliminary data.</text>
</comment>
<name>A0A9Q0LMT8_ANAIG</name>
<dbReference type="FunFam" id="1.10.220.150:FF:000009">
    <property type="entry name" value="stromal membrane-associated protein 1 isoform X1"/>
    <property type="match status" value="1"/>
</dbReference>
<evidence type="ECO:0000256" key="1">
    <source>
        <dbReference type="ARBA" id="ARBA00022468"/>
    </source>
</evidence>
<evidence type="ECO:0000259" key="7">
    <source>
        <dbReference type="PROSITE" id="PS50115"/>
    </source>
</evidence>
<feature type="compositionally biased region" description="Polar residues" evidence="6">
    <location>
        <begin position="267"/>
        <end position="282"/>
    </location>
</feature>
<keyword evidence="3 5" id="KW-0863">Zinc-finger</keyword>
<dbReference type="PRINTS" id="PR00405">
    <property type="entry name" value="REVINTRACTNG"/>
</dbReference>
<keyword evidence="2" id="KW-0479">Metal-binding</keyword>
<evidence type="ECO:0000256" key="2">
    <source>
        <dbReference type="ARBA" id="ARBA00022723"/>
    </source>
</evidence>
<feature type="compositionally biased region" description="Basic residues" evidence="6">
    <location>
        <begin position="146"/>
        <end position="155"/>
    </location>
</feature>
<feature type="domain" description="Arf-GAP" evidence="7">
    <location>
        <begin position="6"/>
        <end position="126"/>
    </location>
</feature>
<evidence type="ECO:0000256" key="4">
    <source>
        <dbReference type="ARBA" id="ARBA00022833"/>
    </source>
</evidence>
<accession>A0A9Q0LMT8</accession>
<reference evidence="8" key="1">
    <citation type="submission" date="2022-10" db="EMBL/GenBank/DDBJ databases">
        <title>Novel sulphate-reducing endosymbionts in the free-living metamonad Anaeramoeba.</title>
        <authorList>
            <person name="Jerlstrom-Hultqvist J."/>
            <person name="Cepicka I."/>
            <person name="Gallot-Lavallee L."/>
            <person name="Salas-Leiva D."/>
            <person name="Curtis B.A."/>
            <person name="Zahonova K."/>
            <person name="Pipaliya S."/>
            <person name="Dacks J."/>
            <person name="Roger A.J."/>
        </authorList>
    </citation>
    <scope>NUCLEOTIDE SEQUENCE</scope>
    <source>
        <strain evidence="8">BMAN</strain>
    </source>
</reference>
<dbReference type="PROSITE" id="PS50115">
    <property type="entry name" value="ARFGAP"/>
    <property type="match status" value="1"/>
</dbReference>
<evidence type="ECO:0000256" key="6">
    <source>
        <dbReference type="SAM" id="MobiDB-lite"/>
    </source>
</evidence>
<gene>
    <name evidence="8" type="ORF">M0811_07385</name>
</gene>
<dbReference type="SMART" id="SM00105">
    <property type="entry name" value="ArfGap"/>
    <property type="match status" value="1"/>
</dbReference>
<feature type="compositionally biased region" description="Polar residues" evidence="6">
    <location>
        <begin position="184"/>
        <end position="196"/>
    </location>
</feature>
<feature type="region of interest" description="Disordered" evidence="6">
    <location>
        <begin position="267"/>
        <end position="307"/>
    </location>
</feature>
<organism evidence="8 9">
    <name type="scientific">Anaeramoeba ignava</name>
    <name type="common">Anaerobic marine amoeba</name>
    <dbReference type="NCBI Taxonomy" id="1746090"/>
    <lineage>
        <taxon>Eukaryota</taxon>
        <taxon>Metamonada</taxon>
        <taxon>Anaeramoebidae</taxon>
        <taxon>Anaeramoeba</taxon>
    </lineage>
</organism>
<dbReference type="SUPFAM" id="SSF57863">
    <property type="entry name" value="ArfGap/RecO-like zinc finger"/>
    <property type="match status" value="1"/>
</dbReference>
<feature type="compositionally biased region" description="Basic residues" evidence="6">
    <location>
        <begin position="283"/>
        <end position="299"/>
    </location>
</feature>
<dbReference type="OrthoDB" id="10266696at2759"/>
<feature type="compositionally biased region" description="Polar residues" evidence="6">
    <location>
        <begin position="215"/>
        <end position="228"/>
    </location>
</feature>
<dbReference type="PANTHER" id="PTHR46419:SF2">
    <property type="entry name" value="ADP-RIBOSYLATION FACTOR GTPASE-ACTIVATING PROTEIN AGD5"/>
    <property type="match status" value="1"/>
</dbReference>
<evidence type="ECO:0000313" key="9">
    <source>
        <dbReference type="Proteomes" id="UP001149090"/>
    </source>
</evidence>